<keyword evidence="3" id="KW-1185">Reference proteome</keyword>
<name>A0A402D777_9BACT</name>
<evidence type="ECO:0000313" key="3">
    <source>
        <dbReference type="Proteomes" id="UP000287394"/>
    </source>
</evidence>
<dbReference type="KEGG" id="ccot:CCAX7_32780"/>
<dbReference type="Gene3D" id="1.10.1660.10">
    <property type="match status" value="1"/>
</dbReference>
<dbReference type="InterPro" id="IPR010093">
    <property type="entry name" value="SinI_DNA-bd"/>
</dbReference>
<protein>
    <submittedName>
        <fullName evidence="2">Uncharacterized protein</fullName>
    </submittedName>
</protein>
<dbReference type="InterPro" id="IPR041657">
    <property type="entry name" value="HTH_17"/>
</dbReference>
<reference evidence="2 3" key="1">
    <citation type="journal article" date="2019" name="Int. J. Syst. Evol. Microbiol.">
        <title>Capsulimonas corticalis gen. nov., sp. nov., an aerobic capsulated bacterium, of a novel bacterial order, Capsulimonadales ord. nov., of the class Armatimonadia of the phylum Armatimonadetes.</title>
        <authorList>
            <person name="Li J."/>
            <person name="Kudo C."/>
            <person name="Tonouchi A."/>
        </authorList>
    </citation>
    <scope>NUCLEOTIDE SEQUENCE [LARGE SCALE GENOMIC DNA]</scope>
    <source>
        <strain evidence="2 3">AX-7</strain>
    </source>
</reference>
<sequence>MPDLQDWHKRIELEAQATERSLANLRHAPETEERRGGSPATIVAEHASRVAVAKAAAPVAERETAAGVNRRARGPRKEETREELLSRLLDPTLTLEETARMLEVCPTTVRRYTNRGILPHERSQGNQRRFKLSSVLAFMESQARVGPKAGEE</sequence>
<dbReference type="OrthoDB" id="271159at2"/>
<dbReference type="EMBL" id="AP025739">
    <property type="protein sequence ID" value="BDI31227.1"/>
    <property type="molecule type" value="Genomic_DNA"/>
</dbReference>
<dbReference type="Pfam" id="PF12728">
    <property type="entry name" value="HTH_17"/>
    <property type="match status" value="1"/>
</dbReference>
<dbReference type="Proteomes" id="UP000287394">
    <property type="component" value="Chromosome"/>
</dbReference>
<dbReference type="GO" id="GO:0003677">
    <property type="term" value="F:DNA binding"/>
    <property type="evidence" value="ECO:0007669"/>
    <property type="project" value="InterPro"/>
</dbReference>
<proteinExistence type="predicted"/>
<dbReference type="NCBIfam" id="TIGR01764">
    <property type="entry name" value="excise"/>
    <property type="match status" value="1"/>
</dbReference>
<evidence type="ECO:0000256" key="1">
    <source>
        <dbReference type="SAM" id="MobiDB-lite"/>
    </source>
</evidence>
<evidence type="ECO:0000313" key="2">
    <source>
        <dbReference type="EMBL" id="BDI31227.1"/>
    </source>
</evidence>
<gene>
    <name evidence="2" type="ORF">CCAX7_32780</name>
</gene>
<dbReference type="RefSeq" id="WP_119325308.1">
    <property type="nucleotide sequence ID" value="NZ_AP025739.1"/>
</dbReference>
<feature type="region of interest" description="Disordered" evidence="1">
    <location>
        <begin position="20"/>
        <end position="40"/>
    </location>
</feature>
<feature type="region of interest" description="Disordered" evidence="1">
    <location>
        <begin position="54"/>
        <end position="82"/>
    </location>
</feature>
<organism evidence="2 3">
    <name type="scientific">Capsulimonas corticalis</name>
    <dbReference type="NCBI Taxonomy" id="2219043"/>
    <lineage>
        <taxon>Bacteria</taxon>
        <taxon>Bacillati</taxon>
        <taxon>Armatimonadota</taxon>
        <taxon>Armatimonadia</taxon>
        <taxon>Capsulimonadales</taxon>
        <taxon>Capsulimonadaceae</taxon>
        <taxon>Capsulimonas</taxon>
    </lineage>
</organism>
<feature type="compositionally biased region" description="Basic and acidic residues" evidence="1">
    <location>
        <begin position="27"/>
        <end position="36"/>
    </location>
</feature>
<accession>A0A402D777</accession>
<dbReference type="InterPro" id="IPR009061">
    <property type="entry name" value="DNA-bd_dom_put_sf"/>
</dbReference>
<dbReference type="AlphaFoldDB" id="A0A402D777"/>
<dbReference type="SUPFAM" id="SSF46955">
    <property type="entry name" value="Putative DNA-binding domain"/>
    <property type="match status" value="1"/>
</dbReference>